<keyword evidence="1" id="KW-0472">Membrane</keyword>
<protein>
    <submittedName>
        <fullName evidence="2">Uncharacterized protein</fullName>
    </submittedName>
</protein>
<dbReference type="GeneID" id="25267571"/>
<name>A0A066VD42_TILAU</name>
<feature type="transmembrane region" description="Helical" evidence="1">
    <location>
        <begin position="89"/>
        <end position="106"/>
    </location>
</feature>
<sequence>MCTSRPGDERCDAQWYHCYPTPDLRTAIVAGSMKALFRRELASEYVLCGSTQVKRFPGVCLLQPITLRGRICMHAFVATFGTCRRRPRVGLIAWSVMAYASIYLTLPNAGGLQPLHSATYCFVTLD</sequence>
<dbReference type="EMBL" id="JMSN01000160">
    <property type="protein sequence ID" value="KDN36689.1"/>
    <property type="molecule type" value="Genomic_DNA"/>
</dbReference>
<evidence type="ECO:0000313" key="3">
    <source>
        <dbReference type="Proteomes" id="UP000027361"/>
    </source>
</evidence>
<reference evidence="2 3" key="1">
    <citation type="submission" date="2014-05" db="EMBL/GenBank/DDBJ databases">
        <title>Draft genome sequence of a rare smut relative, Tilletiaria anomala UBC 951.</title>
        <authorList>
            <consortium name="DOE Joint Genome Institute"/>
            <person name="Toome M."/>
            <person name="Kuo A."/>
            <person name="Henrissat B."/>
            <person name="Lipzen A."/>
            <person name="Tritt A."/>
            <person name="Yoshinaga Y."/>
            <person name="Zane M."/>
            <person name="Barry K."/>
            <person name="Grigoriev I.V."/>
            <person name="Spatafora J.W."/>
            <person name="Aimea M.C."/>
        </authorList>
    </citation>
    <scope>NUCLEOTIDE SEQUENCE [LARGE SCALE GENOMIC DNA]</scope>
    <source>
        <strain evidence="2 3">UBC 951</strain>
    </source>
</reference>
<dbReference type="RefSeq" id="XP_013240129.1">
    <property type="nucleotide sequence ID" value="XM_013384675.1"/>
</dbReference>
<keyword evidence="3" id="KW-1185">Reference proteome</keyword>
<proteinExistence type="predicted"/>
<dbReference type="Proteomes" id="UP000027361">
    <property type="component" value="Unassembled WGS sequence"/>
</dbReference>
<keyword evidence="1" id="KW-0812">Transmembrane</keyword>
<organism evidence="2 3">
    <name type="scientific">Tilletiaria anomala (strain ATCC 24038 / CBS 436.72 / UBC 951)</name>
    <dbReference type="NCBI Taxonomy" id="1037660"/>
    <lineage>
        <taxon>Eukaryota</taxon>
        <taxon>Fungi</taxon>
        <taxon>Dikarya</taxon>
        <taxon>Basidiomycota</taxon>
        <taxon>Ustilaginomycotina</taxon>
        <taxon>Exobasidiomycetes</taxon>
        <taxon>Georgefischeriales</taxon>
        <taxon>Tilletiariaceae</taxon>
        <taxon>Tilletiaria</taxon>
    </lineage>
</organism>
<accession>A0A066VD42</accession>
<dbReference type="InParanoid" id="A0A066VD42"/>
<comment type="caution">
    <text evidence="2">The sequence shown here is derived from an EMBL/GenBank/DDBJ whole genome shotgun (WGS) entry which is preliminary data.</text>
</comment>
<evidence type="ECO:0000313" key="2">
    <source>
        <dbReference type="EMBL" id="KDN36689.1"/>
    </source>
</evidence>
<dbReference type="HOGENOM" id="CLU_1983108_0_0_1"/>
<evidence type="ECO:0000256" key="1">
    <source>
        <dbReference type="SAM" id="Phobius"/>
    </source>
</evidence>
<gene>
    <name evidence="2" type="ORF">K437DRAFT_52312</name>
</gene>
<keyword evidence="1" id="KW-1133">Transmembrane helix</keyword>
<dbReference type="AlphaFoldDB" id="A0A066VD42"/>